<dbReference type="RefSeq" id="WP_217138684.1">
    <property type="nucleotide sequence ID" value="NZ_JAFMOU010000069.1"/>
</dbReference>
<evidence type="ECO:0000313" key="3">
    <source>
        <dbReference type="Proteomes" id="UP000699865"/>
    </source>
</evidence>
<dbReference type="EMBL" id="JAFMOU010000069">
    <property type="protein sequence ID" value="MBU9836223.1"/>
    <property type="molecule type" value="Genomic_DNA"/>
</dbReference>
<reference evidence="2 3" key="1">
    <citation type="submission" date="2021-03" db="EMBL/GenBank/DDBJ databases">
        <title>Five novel Rahnella species.</title>
        <authorList>
            <person name="Brady C."/>
            <person name="Asselin J."/>
            <person name="Beer S."/>
            <person name="Bruberg M.B."/>
            <person name="Crampton B."/>
            <person name="Venter S."/>
            <person name="Arnold D."/>
            <person name="Denman S."/>
        </authorList>
    </citation>
    <scope>NUCLEOTIDE SEQUENCE [LARGE SCALE GENOMIC DNA]</scope>
    <source>
        <strain evidence="2 3">L72c</strain>
    </source>
</reference>
<feature type="transmembrane region" description="Helical" evidence="1">
    <location>
        <begin position="51"/>
        <end position="74"/>
    </location>
</feature>
<keyword evidence="1" id="KW-0472">Membrane</keyword>
<evidence type="ECO:0000256" key="1">
    <source>
        <dbReference type="SAM" id="Phobius"/>
    </source>
</evidence>
<evidence type="ECO:0000313" key="2">
    <source>
        <dbReference type="EMBL" id="MBU9836223.1"/>
    </source>
</evidence>
<accession>A0ABS6L3A8</accession>
<comment type="caution">
    <text evidence="2">The sequence shown here is derived from an EMBL/GenBank/DDBJ whole genome shotgun (WGS) entry which is preliminary data.</text>
</comment>
<keyword evidence="3" id="KW-1185">Reference proteome</keyword>
<gene>
    <name evidence="2" type="ORF">J1786_15560</name>
</gene>
<keyword evidence="1" id="KW-1133">Transmembrane helix</keyword>
<name>A0ABS6L3A8_9GAMM</name>
<dbReference type="Proteomes" id="UP000699865">
    <property type="component" value="Unassembled WGS sequence"/>
</dbReference>
<proteinExistence type="predicted"/>
<keyword evidence="1" id="KW-0812">Transmembrane</keyword>
<organism evidence="2 3">
    <name type="scientific">Rahnella perminowiae</name>
    <dbReference type="NCBI Taxonomy" id="2816244"/>
    <lineage>
        <taxon>Bacteria</taxon>
        <taxon>Pseudomonadati</taxon>
        <taxon>Pseudomonadota</taxon>
        <taxon>Gammaproteobacteria</taxon>
        <taxon>Enterobacterales</taxon>
        <taxon>Yersiniaceae</taxon>
        <taxon>Rahnella</taxon>
    </lineage>
</organism>
<sequence>MNAITEFHKRESKVKHFRGSSAQIILNRYFNWQYHLFTLDARDAKRQTGGVVLLVVTMAWIIALFTLISAGIVLTTRVVAVAGN</sequence>
<protein>
    <submittedName>
        <fullName evidence="2">Uncharacterized protein</fullName>
    </submittedName>
</protein>